<feature type="transmembrane region" description="Helical" evidence="1">
    <location>
        <begin position="153"/>
        <end position="170"/>
    </location>
</feature>
<keyword evidence="3" id="KW-1185">Reference proteome</keyword>
<accession>A0A1R1EZ04</accession>
<evidence type="ECO:0008006" key="4">
    <source>
        <dbReference type="Google" id="ProtNLM"/>
    </source>
</evidence>
<keyword evidence="1" id="KW-0472">Membrane</keyword>
<dbReference type="InterPro" id="IPR025671">
    <property type="entry name" value="HXXEE"/>
</dbReference>
<organism evidence="2 3">
    <name type="scientific">Paenibacillus rhizosphaerae</name>
    <dbReference type="NCBI Taxonomy" id="297318"/>
    <lineage>
        <taxon>Bacteria</taxon>
        <taxon>Bacillati</taxon>
        <taxon>Bacillota</taxon>
        <taxon>Bacilli</taxon>
        <taxon>Bacillales</taxon>
        <taxon>Paenibacillaceae</taxon>
        <taxon>Paenibacillus</taxon>
    </lineage>
</organism>
<keyword evidence="1" id="KW-0812">Transmembrane</keyword>
<evidence type="ECO:0000256" key="1">
    <source>
        <dbReference type="SAM" id="Phobius"/>
    </source>
</evidence>
<feature type="transmembrane region" description="Helical" evidence="1">
    <location>
        <begin position="67"/>
        <end position="84"/>
    </location>
</feature>
<name>A0A1R1EZ04_9BACL</name>
<dbReference type="STRING" id="297318.BK138_00040"/>
<sequence length="180" mass="20612">MLEAIDEAVSINSLIWLFLAAFMIHDFEEIITVEGWMRRNYDQVSRIVPDRAGRILKDFSNITGSQFAVAVFFEFILFIPFTYLAAEHRWMLLFTGFNTIMFIHVFTHVGQSIYLRRYTPGVVTAVLVTLPYSMYLFYRLLDAGLVNGSDLAWSIPVGAATVLPVVWIGHQCARRIAPNR</sequence>
<dbReference type="EMBL" id="MRTP01000001">
    <property type="protein sequence ID" value="OMF57063.1"/>
    <property type="molecule type" value="Genomic_DNA"/>
</dbReference>
<dbReference type="Pfam" id="PF13787">
    <property type="entry name" value="HXXEE"/>
    <property type="match status" value="1"/>
</dbReference>
<gene>
    <name evidence="2" type="ORF">BK138_00040</name>
</gene>
<comment type="caution">
    <text evidence="2">The sequence shown here is derived from an EMBL/GenBank/DDBJ whole genome shotgun (WGS) entry which is preliminary data.</text>
</comment>
<dbReference type="RefSeq" id="WP_076164381.1">
    <property type="nucleotide sequence ID" value="NZ_MRTP01000001.1"/>
</dbReference>
<keyword evidence="1" id="KW-1133">Transmembrane helix</keyword>
<proteinExistence type="predicted"/>
<protein>
    <recommendedName>
        <fullName evidence="4">HXXEE domain-containing protein</fullName>
    </recommendedName>
</protein>
<reference evidence="2 3" key="1">
    <citation type="submission" date="2016-11" db="EMBL/GenBank/DDBJ databases">
        <title>Paenibacillus species isolates.</title>
        <authorList>
            <person name="Beno S.M."/>
        </authorList>
    </citation>
    <scope>NUCLEOTIDE SEQUENCE [LARGE SCALE GENOMIC DNA]</scope>
    <source>
        <strain evidence="2 3">FSL R5-0378</strain>
    </source>
</reference>
<dbReference type="Proteomes" id="UP000187172">
    <property type="component" value="Unassembled WGS sequence"/>
</dbReference>
<feature type="transmembrane region" description="Helical" evidence="1">
    <location>
        <begin position="90"/>
        <end position="109"/>
    </location>
</feature>
<dbReference type="AlphaFoldDB" id="A0A1R1EZ04"/>
<evidence type="ECO:0000313" key="3">
    <source>
        <dbReference type="Proteomes" id="UP000187172"/>
    </source>
</evidence>
<feature type="transmembrane region" description="Helical" evidence="1">
    <location>
        <begin position="121"/>
        <end position="141"/>
    </location>
</feature>
<evidence type="ECO:0000313" key="2">
    <source>
        <dbReference type="EMBL" id="OMF57063.1"/>
    </source>
</evidence>